<name>A0AAD7NUN8_9AGAR</name>
<gene>
    <name evidence="1" type="ORF">DFH07DRAFT_731383</name>
</gene>
<evidence type="ECO:0000313" key="1">
    <source>
        <dbReference type="EMBL" id="KAJ7776841.1"/>
    </source>
</evidence>
<accession>A0AAD7NUN8</accession>
<organism evidence="1 2">
    <name type="scientific">Mycena maculata</name>
    <dbReference type="NCBI Taxonomy" id="230809"/>
    <lineage>
        <taxon>Eukaryota</taxon>
        <taxon>Fungi</taxon>
        <taxon>Dikarya</taxon>
        <taxon>Basidiomycota</taxon>
        <taxon>Agaricomycotina</taxon>
        <taxon>Agaricomycetes</taxon>
        <taxon>Agaricomycetidae</taxon>
        <taxon>Agaricales</taxon>
        <taxon>Marasmiineae</taxon>
        <taxon>Mycenaceae</taxon>
        <taxon>Mycena</taxon>
    </lineage>
</organism>
<feature type="non-terminal residue" evidence="1">
    <location>
        <position position="1"/>
    </location>
</feature>
<dbReference type="EMBL" id="JARJLG010000011">
    <property type="protein sequence ID" value="KAJ7776841.1"/>
    <property type="molecule type" value="Genomic_DNA"/>
</dbReference>
<keyword evidence="2" id="KW-1185">Reference proteome</keyword>
<dbReference type="Proteomes" id="UP001215280">
    <property type="component" value="Unassembled WGS sequence"/>
</dbReference>
<reference evidence="1" key="1">
    <citation type="submission" date="2023-03" db="EMBL/GenBank/DDBJ databases">
        <title>Massive genome expansion in bonnet fungi (Mycena s.s.) driven by repeated elements and novel gene families across ecological guilds.</title>
        <authorList>
            <consortium name="Lawrence Berkeley National Laboratory"/>
            <person name="Harder C.B."/>
            <person name="Miyauchi S."/>
            <person name="Viragh M."/>
            <person name="Kuo A."/>
            <person name="Thoen E."/>
            <person name="Andreopoulos B."/>
            <person name="Lu D."/>
            <person name="Skrede I."/>
            <person name="Drula E."/>
            <person name="Henrissat B."/>
            <person name="Morin E."/>
            <person name="Kohler A."/>
            <person name="Barry K."/>
            <person name="LaButti K."/>
            <person name="Morin E."/>
            <person name="Salamov A."/>
            <person name="Lipzen A."/>
            <person name="Mereny Z."/>
            <person name="Hegedus B."/>
            <person name="Baldrian P."/>
            <person name="Stursova M."/>
            <person name="Weitz H."/>
            <person name="Taylor A."/>
            <person name="Grigoriev I.V."/>
            <person name="Nagy L.G."/>
            <person name="Martin F."/>
            <person name="Kauserud H."/>
        </authorList>
    </citation>
    <scope>NUCLEOTIDE SEQUENCE</scope>
    <source>
        <strain evidence="1">CBHHK188m</strain>
    </source>
</reference>
<dbReference type="AlphaFoldDB" id="A0AAD7NUN8"/>
<evidence type="ECO:0000313" key="2">
    <source>
        <dbReference type="Proteomes" id="UP001215280"/>
    </source>
</evidence>
<proteinExistence type="predicted"/>
<protein>
    <submittedName>
        <fullName evidence="1">Uncharacterized protein</fullName>
    </submittedName>
</protein>
<comment type="caution">
    <text evidence="1">The sequence shown here is derived from an EMBL/GenBank/DDBJ whole genome shotgun (WGS) entry which is preliminary data.</text>
</comment>
<sequence length="49" mass="5728">EFWGPDEKVFHPEWRLNASAGPHRAQEIAGYRHLLTFFDGACMCIRKHT</sequence>